<accession>U1NCL9</accession>
<dbReference type="Pfam" id="PF10977">
    <property type="entry name" value="DUF2797"/>
    <property type="match status" value="1"/>
</dbReference>
<dbReference type="AlphaFoldDB" id="U1NCL9"/>
<dbReference type="Proteomes" id="UP000030710">
    <property type="component" value="Unassembled WGS sequence"/>
</dbReference>
<evidence type="ECO:0008006" key="3">
    <source>
        <dbReference type="Google" id="ProtNLM"/>
    </source>
</evidence>
<reference evidence="1 2" key="1">
    <citation type="journal article" date="2013" name="PLoS ONE">
        <title>Assembly-driven community genomics of a hypersaline microbial ecosystem.</title>
        <authorList>
            <person name="Podell S."/>
            <person name="Ugalde J.A."/>
            <person name="Narasingarao P."/>
            <person name="Banfield J.F."/>
            <person name="Heidelberg K.B."/>
            <person name="Allen E.E."/>
        </authorList>
    </citation>
    <scope>NUCLEOTIDE SEQUENCE [LARGE SCALE GENOMIC DNA]</scope>
    <source>
        <strain evidence="2">J07HQW2</strain>
    </source>
</reference>
<evidence type="ECO:0000313" key="1">
    <source>
        <dbReference type="EMBL" id="ERG94680.1"/>
    </source>
</evidence>
<protein>
    <recommendedName>
        <fullName evidence="3">DUF2797 domain-containing protein</fullName>
    </recommendedName>
</protein>
<name>U1NCL9_9EURY</name>
<organism evidence="1 2">
    <name type="scientific">Haloquadratum walsbyi J07HQW2</name>
    <dbReference type="NCBI Taxonomy" id="1238425"/>
    <lineage>
        <taxon>Archaea</taxon>
        <taxon>Methanobacteriati</taxon>
        <taxon>Methanobacteriota</taxon>
        <taxon>Stenosarchaea group</taxon>
        <taxon>Halobacteria</taxon>
        <taxon>Halobacteriales</taxon>
        <taxon>Haloferacaceae</taxon>
        <taxon>Haloquadratum</taxon>
    </lineage>
</organism>
<dbReference type="EMBL" id="KE356561">
    <property type="protein sequence ID" value="ERG94680.1"/>
    <property type="molecule type" value="Genomic_DNA"/>
</dbReference>
<dbReference type="InterPro" id="IPR021246">
    <property type="entry name" value="DUF2797"/>
</dbReference>
<proteinExistence type="predicted"/>
<dbReference type="STRING" id="1238425.J07HQW2_01117"/>
<gene>
    <name evidence="1" type="ORF">J07HQW2_01117</name>
</gene>
<evidence type="ECO:0000313" key="2">
    <source>
        <dbReference type="Proteomes" id="UP000030710"/>
    </source>
</evidence>
<dbReference type="eggNOG" id="arCOG03129">
    <property type="taxonomic scope" value="Archaea"/>
</dbReference>
<dbReference type="HOGENOM" id="CLU_073248_0_0_2"/>
<sequence length="328" mass="35958">MNDISKERYRFAYSYHRPIVQIVGYDASAPGMYITRAETQTGSPDESSEVEFISLAPGSELAYTLGQRHCAGVITDNGHHACTNTSAPYCQEHHSTWVCAKCTGTCLKDEMDCYESHAIYLAVFAPDIHKIGVTKQWRLTRRLAEQGADYGIHLQTVSNGRIAREHEAAIATAASITDRIRAVTKHTSLYQDVDESAIAAQLANINAESAIELHTGSQLEIGEYIESLPKVDVSVSESMTDTGENNITELKKNPDPPAIYRLAYGFELSDRPVSETIITGTVRGIKGRLIILDYAGSTYTVDMRDLVGYTIASGATTRNLQASLGAWE</sequence>